<evidence type="ECO:0000256" key="1">
    <source>
        <dbReference type="SAM" id="MobiDB-lite"/>
    </source>
</evidence>
<protein>
    <recommendedName>
        <fullName evidence="4">RWD domain-containing protein</fullName>
    </recommendedName>
</protein>
<dbReference type="AlphaFoldDB" id="A0A3P8F1K5"/>
<organism evidence="2 3">
    <name type="scientific">Echinostoma caproni</name>
    <dbReference type="NCBI Taxonomy" id="27848"/>
    <lineage>
        <taxon>Eukaryota</taxon>
        <taxon>Metazoa</taxon>
        <taxon>Spiralia</taxon>
        <taxon>Lophotrochozoa</taxon>
        <taxon>Platyhelminthes</taxon>
        <taxon>Trematoda</taxon>
        <taxon>Digenea</taxon>
        <taxon>Plagiorchiida</taxon>
        <taxon>Echinostomata</taxon>
        <taxon>Echinostomatoidea</taxon>
        <taxon>Echinostomatidae</taxon>
        <taxon>Echinostoma</taxon>
    </lineage>
</organism>
<dbReference type="Proteomes" id="UP000272942">
    <property type="component" value="Unassembled WGS sequence"/>
</dbReference>
<sequence length="466" mass="51075">MAQELSLLSPRAGQYKLEEIDLINRNAKLMLYYCRRKHFHHYTVCAVPDGSDRGRRNSAELDDNGDLESLLLPANDLLPSMDTSGRTEPWRQAARSKSTEELDNLSGCTRHSSQSQPIKSNRSSTLNQSSEPVNPDTQSLVTTNSLSVQTCLLEDTRAVEFTTMPLCGTVTLSVAFPSTYPATIPVFTVTDSNPPLPNEVVEQLKQRSGTQSVDTLDSASVRDQPSRSDEHATGIGATTEFAPITSIRLEQDDALRCPFPRLSGGHFAPNGQLVTFGLSQGSWNVIVADILTTTSVESSDPSNCAPQTGLRGQNYLPRCFHEFCQIRQQMLRTTGAPTCFPSQTNDHPDREPVIHPNGDGAPDEASDVIGDERSTSGELQLKEMIQELVLGSIEGFNPTPVGEKKARNSNYFAVLCKFPPAAFCLALFHVDPSLTSKVRKQTNHCRFLVCSLALFWLGPVKLHALG</sequence>
<name>A0A3P8F1K5_9TREM</name>
<feature type="region of interest" description="Disordered" evidence="1">
    <location>
        <begin position="205"/>
        <end position="237"/>
    </location>
</feature>
<keyword evidence="3" id="KW-1185">Reference proteome</keyword>
<evidence type="ECO:0008006" key="4">
    <source>
        <dbReference type="Google" id="ProtNLM"/>
    </source>
</evidence>
<evidence type="ECO:0000313" key="3">
    <source>
        <dbReference type="Proteomes" id="UP000272942"/>
    </source>
</evidence>
<feature type="compositionally biased region" description="Polar residues" evidence="1">
    <location>
        <begin position="106"/>
        <end position="141"/>
    </location>
</feature>
<feature type="compositionally biased region" description="Polar residues" evidence="1">
    <location>
        <begin position="206"/>
        <end position="223"/>
    </location>
</feature>
<proteinExistence type="predicted"/>
<accession>A0A3P8F1K5</accession>
<evidence type="ECO:0000313" key="2">
    <source>
        <dbReference type="EMBL" id="VDP70202.1"/>
    </source>
</evidence>
<gene>
    <name evidence="2" type="ORF">ECPE_LOCUS3676</name>
</gene>
<reference evidence="2 3" key="1">
    <citation type="submission" date="2018-11" db="EMBL/GenBank/DDBJ databases">
        <authorList>
            <consortium name="Pathogen Informatics"/>
        </authorList>
    </citation>
    <scope>NUCLEOTIDE SEQUENCE [LARGE SCALE GENOMIC DNA]</scope>
    <source>
        <strain evidence="2 3">Egypt</strain>
    </source>
</reference>
<feature type="region of interest" description="Disordered" evidence="1">
    <location>
        <begin position="46"/>
        <end position="141"/>
    </location>
</feature>
<feature type="compositionally biased region" description="Basic and acidic residues" evidence="1">
    <location>
        <begin position="50"/>
        <end position="59"/>
    </location>
</feature>
<dbReference type="EMBL" id="UZAN01040592">
    <property type="protein sequence ID" value="VDP70202.1"/>
    <property type="molecule type" value="Genomic_DNA"/>
</dbReference>
<dbReference type="OrthoDB" id="6256720at2759"/>